<dbReference type="PANTHER" id="PTHR30589:SF0">
    <property type="entry name" value="PHOSPHATIDYLGLYCEROL--PROLIPOPROTEIN DIACYLGLYCERYL TRANSFERASE"/>
    <property type="match status" value="1"/>
</dbReference>
<dbReference type="PANTHER" id="PTHR30589">
    <property type="entry name" value="PROLIPOPROTEIN DIACYLGLYCERYL TRANSFERASE"/>
    <property type="match status" value="1"/>
</dbReference>
<feature type="transmembrane region" description="Helical" evidence="7">
    <location>
        <begin position="209"/>
        <end position="226"/>
    </location>
</feature>
<dbReference type="Proteomes" id="UP001230156">
    <property type="component" value="Unassembled WGS sequence"/>
</dbReference>
<dbReference type="EMBL" id="JAUYVI010000005">
    <property type="protein sequence ID" value="MDQ7249504.1"/>
    <property type="molecule type" value="Genomic_DNA"/>
</dbReference>
<keyword evidence="3 8" id="KW-0808">Transferase</keyword>
<proteinExistence type="inferred from homology"/>
<dbReference type="InterPro" id="IPR001640">
    <property type="entry name" value="Lgt"/>
</dbReference>
<evidence type="ECO:0000256" key="4">
    <source>
        <dbReference type="ARBA" id="ARBA00022692"/>
    </source>
</evidence>
<evidence type="ECO:0000256" key="6">
    <source>
        <dbReference type="ARBA" id="ARBA00023136"/>
    </source>
</evidence>
<evidence type="ECO:0000256" key="7">
    <source>
        <dbReference type="SAM" id="Phobius"/>
    </source>
</evidence>
<gene>
    <name evidence="8" type="ORF">Q8A70_17585</name>
</gene>
<protein>
    <submittedName>
        <fullName evidence="8">Prolipoprotein diacylglyceryl transferase</fullName>
        <ecNumber evidence="8">2.4.99.-</ecNumber>
    </submittedName>
</protein>
<accession>A0ABU0YP55</accession>
<dbReference type="Pfam" id="PF01790">
    <property type="entry name" value="LGT"/>
    <property type="match status" value="1"/>
</dbReference>
<reference evidence="9" key="1">
    <citation type="submission" date="2023-08" db="EMBL/GenBank/DDBJ databases">
        <title>Rhodospirillaceae gen. nov., a novel taxon isolated from the Yangtze River Yuezi River estuary sludge.</title>
        <authorList>
            <person name="Ruan L."/>
        </authorList>
    </citation>
    <scope>NUCLEOTIDE SEQUENCE [LARGE SCALE GENOMIC DNA]</scope>
    <source>
        <strain evidence="9">R-7</strain>
    </source>
</reference>
<evidence type="ECO:0000256" key="3">
    <source>
        <dbReference type="ARBA" id="ARBA00022679"/>
    </source>
</evidence>
<dbReference type="GO" id="GO:0016757">
    <property type="term" value="F:glycosyltransferase activity"/>
    <property type="evidence" value="ECO:0007669"/>
    <property type="project" value="UniProtKB-KW"/>
</dbReference>
<feature type="transmembrane region" description="Helical" evidence="7">
    <location>
        <begin position="149"/>
        <end position="166"/>
    </location>
</feature>
<dbReference type="EC" id="2.4.99.-" evidence="8"/>
<name>A0ABU0YP55_9PROT</name>
<evidence type="ECO:0000313" key="9">
    <source>
        <dbReference type="Proteomes" id="UP001230156"/>
    </source>
</evidence>
<feature type="transmembrane region" description="Helical" evidence="7">
    <location>
        <begin position="6"/>
        <end position="22"/>
    </location>
</feature>
<keyword evidence="5 7" id="KW-1133">Transmembrane helix</keyword>
<keyword evidence="8" id="KW-0328">Glycosyltransferase</keyword>
<evidence type="ECO:0000313" key="8">
    <source>
        <dbReference type="EMBL" id="MDQ7249504.1"/>
    </source>
</evidence>
<evidence type="ECO:0000256" key="5">
    <source>
        <dbReference type="ARBA" id="ARBA00022989"/>
    </source>
</evidence>
<evidence type="ECO:0000256" key="1">
    <source>
        <dbReference type="ARBA" id="ARBA00007150"/>
    </source>
</evidence>
<comment type="caution">
    <text evidence="8">The sequence shown here is derived from an EMBL/GenBank/DDBJ whole genome shotgun (WGS) entry which is preliminary data.</text>
</comment>
<keyword evidence="2" id="KW-1003">Cell membrane</keyword>
<feature type="transmembrane region" description="Helical" evidence="7">
    <location>
        <begin position="71"/>
        <end position="89"/>
    </location>
</feature>
<sequence length="243" mass="26216">MNIHTAFDLIAWGSGAVIGFAVRRRTLAAGTPSGFRISQHPGYIIAVALCTGLGALLAGGGNMALAGMLPLGHSIAGAIAGGIVGAEGYKLARGIKGSTGLVFVAPLAAGIAIGRWGCFLSGLPDYTYGIPTGLPWGVDFGDGIPRHPVQLYESFAMLGFLIWFVWQLSRRASLVLRSGFHLLVAYYAVQRFCWEFLKPYPKVLGPFDMFHFLMLALFAYSLWMLWGERRRHEQAGHAKTLSA</sequence>
<keyword evidence="6 7" id="KW-0472">Membrane</keyword>
<comment type="similarity">
    <text evidence="1">Belongs to the Lgt family.</text>
</comment>
<keyword evidence="4 7" id="KW-0812">Transmembrane</keyword>
<feature type="transmembrane region" description="Helical" evidence="7">
    <location>
        <begin position="173"/>
        <end position="189"/>
    </location>
</feature>
<organism evidence="8 9">
    <name type="scientific">Dongia sedimenti</name>
    <dbReference type="NCBI Taxonomy" id="3064282"/>
    <lineage>
        <taxon>Bacteria</taxon>
        <taxon>Pseudomonadati</taxon>
        <taxon>Pseudomonadota</taxon>
        <taxon>Alphaproteobacteria</taxon>
        <taxon>Rhodospirillales</taxon>
        <taxon>Dongiaceae</taxon>
        <taxon>Dongia</taxon>
    </lineage>
</organism>
<keyword evidence="9" id="KW-1185">Reference proteome</keyword>
<dbReference type="RefSeq" id="WP_379957544.1">
    <property type="nucleotide sequence ID" value="NZ_JAUYVI010000005.1"/>
</dbReference>
<feature type="transmembrane region" description="Helical" evidence="7">
    <location>
        <begin position="43"/>
        <end position="65"/>
    </location>
</feature>
<feature type="transmembrane region" description="Helical" evidence="7">
    <location>
        <begin position="101"/>
        <end position="123"/>
    </location>
</feature>
<evidence type="ECO:0000256" key="2">
    <source>
        <dbReference type="ARBA" id="ARBA00022475"/>
    </source>
</evidence>